<comment type="caution">
    <text evidence="3">The sequence shown here is derived from an EMBL/GenBank/DDBJ whole genome shotgun (WGS) entry which is preliminary data.</text>
</comment>
<evidence type="ECO:0000259" key="2">
    <source>
        <dbReference type="SMART" id="SM00128"/>
    </source>
</evidence>
<feature type="region of interest" description="Disordered" evidence="1">
    <location>
        <begin position="107"/>
        <end position="147"/>
    </location>
</feature>
<dbReference type="SUPFAM" id="SSF56219">
    <property type="entry name" value="DNase I-like"/>
    <property type="match status" value="1"/>
</dbReference>
<dbReference type="PANTHER" id="PTHR11200">
    <property type="entry name" value="INOSITOL 5-PHOSPHATASE"/>
    <property type="match status" value="1"/>
</dbReference>
<dbReference type="Pfam" id="PF22669">
    <property type="entry name" value="Exo_endo_phos2"/>
    <property type="match status" value="2"/>
</dbReference>
<proteinExistence type="predicted"/>
<gene>
    <name evidence="3" type="primary">INPP5E</name>
    <name evidence="3" type="ORF">HK097_005329</name>
</gene>
<feature type="compositionally biased region" description="Low complexity" evidence="1">
    <location>
        <begin position="132"/>
        <end position="146"/>
    </location>
</feature>
<reference evidence="3" key="1">
    <citation type="submission" date="2020-05" db="EMBL/GenBank/DDBJ databases">
        <title>Phylogenomic resolution of chytrid fungi.</title>
        <authorList>
            <person name="Stajich J.E."/>
            <person name="Amses K."/>
            <person name="Simmons R."/>
            <person name="Seto K."/>
            <person name="Myers J."/>
            <person name="Bonds A."/>
            <person name="Quandt C.A."/>
            <person name="Barry K."/>
            <person name="Liu P."/>
            <person name="Grigoriev I."/>
            <person name="Longcore J.E."/>
            <person name="James T.Y."/>
        </authorList>
    </citation>
    <scope>NUCLEOTIDE SEQUENCE</scope>
    <source>
        <strain evidence="3">JEL0318</strain>
    </source>
</reference>
<feature type="compositionally biased region" description="Basic residues" evidence="1">
    <location>
        <begin position="695"/>
        <end position="711"/>
    </location>
</feature>
<evidence type="ECO:0000313" key="4">
    <source>
        <dbReference type="Proteomes" id="UP001212841"/>
    </source>
</evidence>
<keyword evidence="4" id="KW-1185">Reference proteome</keyword>
<dbReference type="Gene3D" id="3.60.10.10">
    <property type="entry name" value="Endonuclease/exonuclease/phosphatase"/>
    <property type="match status" value="1"/>
</dbReference>
<dbReference type="PANTHER" id="PTHR11200:SF275">
    <property type="entry name" value="LD06095P"/>
    <property type="match status" value="1"/>
</dbReference>
<name>A0AAD5SM58_9FUNG</name>
<feature type="region of interest" description="Disordered" evidence="1">
    <location>
        <begin position="20"/>
        <end position="57"/>
    </location>
</feature>
<protein>
    <submittedName>
        <fullName evidence="3">Inositol polyphosphate 5-phosphatase</fullName>
    </submittedName>
</protein>
<dbReference type="GO" id="GO:0046856">
    <property type="term" value="P:phosphatidylinositol dephosphorylation"/>
    <property type="evidence" value="ECO:0007669"/>
    <property type="project" value="InterPro"/>
</dbReference>
<feature type="region of interest" description="Disordered" evidence="1">
    <location>
        <begin position="685"/>
        <end position="711"/>
    </location>
</feature>
<dbReference type="AlphaFoldDB" id="A0AAD5SM58"/>
<accession>A0AAD5SM58</accession>
<dbReference type="Proteomes" id="UP001212841">
    <property type="component" value="Unassembled WGS sequence"/>
</dbReference>
<feature type="compositionally biased region" description="Low complexity" evidence="1">
    <location>
        <begin position="169"/>
        <end position="191"/>
    </location>
</feature>
<sequence>MVSLWERVKAWLGITPASSARTVFPDENGQQQATHDRVLTSETPAEPPSSEARQGRLPAPKAWWRRWGWTRLSRRKRAKLNPVNDEPDKELDRIQSVKTVDHVVKSAELTDNQSDQPLQPIALSKPRAEPLPKTSSPPNTNITTSKADLQILPSIIKTASTYHLQPLDSRPSTASTTRTTSNLLRPSSSTTYTHGREKSSASHHSAFRATIHKSLSDVRQFIKETFTRSRDNLAERGVHLDNKLRVYIGTWNMNGRVSNAFMLLNCSVKYNRSIFNCKTAWEECASPVWMTELHLACGDQEQVATSNFTKETLILVIIPQLPLHSLDPFLGHSTPHPTHPSYQNCHLIVIGTQECLLPLERSVLFPSKTAWEDLLMRHYGDEYELVGTDTMVGLHLAVLAKKEMVSYVEDVQLHHVPTGLSKVVGKIGNKGGIGIGLKFMNTSMLFVNSHLTAGHKRVAERNHDFQKINSELKLFGNREEDKESYGATERHEFVFWFGDLNYRINGTRSIVEALLENNRIEALLGNDQLTLERQKLAAFPHFSEHPITFRPTYKFDVLPVALTMSSPASSPPDIDTALRASNESLPEDVETPYDTSPKMRIPAWTDRIMWKATTAEGEWVGSGNGMEEFVTREMERKEVSGGVDNSRVKCERYDSCVGVTCSDHKPVVGIYVCDIVVPSLSDRHEHGGTVERRFGRGKSGKRKGKGKWRRG</sequence>
<dbReference type="GO" id="GO:0004439">
    <property type="term" value="F:phosphatidylinositol-4,5-bisphosphate 5-phosphatase activity"/>
    <property type="evidence" value="ECO:0007669"/>
    <property type="project" value="TreeGrafter"/>
</dbReference>
<dbReference type="InterPro" id="IPR000300">
    <property type="entry name" value="IPPc"/>
</dbReference>
<dbReference type="SMART" id="SM00128">
    <property type="entry name" value="IPPc"/>
    <property type="match status" value="1"/>
</dbReference>
<organism evidence="3 4">
    <name type="scientific">Rhizophlyctis rosea</name>
    <dbReference type="NCBI Taxonomy" id="64517"/>
    <lineage>
        <taxon>Eukaryota</taxon>
        <taxon>Fungi</taxon>
        <taxon>Fungi incertae sedis</taxon>
        <taxon>Chytridiomycota</taxon>
        <taxon>Chytridiomycota incertae sedis</taxon>
        <taxon>Chytridiomycetes</taxon>
        <taxon>Rhizophlyctidales</taxon>
        <taxon>Rhizophlyctidaceae</taxon>
        <taxon>Rhizophlyctis</taxon>
    </lineage>
</organism>
<feature type="region of interest" description="Disordered" evidence="1">
    <location>
        <begin position="163"/>
        <end position="204"/>
    </location>
</feature>
<dbReference type="InterPro" id="IPR036691">
    <property type="entry name" value="Endo/exonu/phosph_ase_sf"/>
</dbReference>
<evidence type="ECO:0000313" key="3">
    <source>
        <dbReference type="EMBL" id="KAJ3056653.1"/>
    </source>
</evidence>
<evidence type="ECO:0000256" key="1">
    <source>
        <dbReference type="SAM" id="MobiDB-lite"/>
    </source>
</evidence>
<dbReference type="InterPro" id="IPR046985">
    <property type="entry name" value="IP5"/>
</dbReference>
<feature type="domain" description="Inositol polyphosphate-related phosphatase" evidence="2">
    <location>
        <begin position="310"/>
        <end position="679"/>
    </location>
</feature>
<dbReference type="EMBL" id="JADGJD010000025">
    <property type="protein sequence ID" value="KAJ3056653.1"/>
    <property type="molecule type" value="Genomic_DNA"/>
</dbReference>
<feature type="compositionally biased region" description="Basic and acidic residues" evidence="1">
    <location>
        <begin position="685"/>
        <end position="694"/>
    </location>
</feature>